<gene>
    <name evidence="3" type="ORF">NC99_03670</name>
</gene>
<organism evidence="3 4">
    <name type="scientific">Sunxiuqinia dokdonensis</name>
    <dbReference type="NCBI Taxonomy" id="1409788"/>
    <lineage>
        <taxon>Bacteria</taxon>
        <taxon>Pseudomonadati</taxon>
        <taxon>Bacteroidota</taxon>
        <taxon>Bacteroidia</taxon>
        <taxon>Marinilabiliales</taxon>
        <taxon>Prolixibacteraceae</taxon>
        <taxon>Sunxiuqinia</taxon>
    </lineage>
</organism>
<proteinExistence type="predicted"/>
<accession>A0A0L8VE96</accession>
<sequence length="355" mass="38236">MMKFKNGDDMKRNIQESSETKSRAVANTVSPVQAKRNNDLPEELQAKMETSFGSDFSNVKIHKNSKKAAKLNALAFTQGEQIHFAPGQFNPHSKSGQELIGHEMAHVTQQRQGRVSSTGTVNGMPMNRDKGLESEADTMGKQAAQAKFPASKTPFVQQVKPTPVSSDVTQFALPAVVAAMGAAEWIAAGALGYTIANDVLSTTSGDVSYSFDEVDGVLLPTGGSDVAAHRAAHPNAQIYEATHYFAIWKGWEDTRKMGIKFGITFLYDDAGAIGNISLSLIEVYDWAAWGGNVNVNITSRSLASGFASFRFTINVGVNNFMGLNEVPGSVQLLLRGGDGDLRLVADNFYGFTEIG</sequence>
<name>A0A0L8VE96_9BACT</name>
<feature type="compositionally biased region" description="Basic and acidic residues" evidence="1">
    <location>
        <begin position="1"/>
        <end position="22"/>
    </location>
</feature>
<reference evidence="4" key="1">
    <citation type="submission" date="2015-07" db="EMBL/GenBank/DDBJ databases">
        <title>Genome sequencing of Sunxiuqinia dokdonensis strain SK.</title>
        <authorList>
            <person name="Ahn S."/>
            <person name="Kim B.-C."/>
        </authorList>
    </citation>
    <scope>NUCLEOTIDE SEQUENCE [LARGE SCALE GENOMIC DNA]</scope>
    <source>
        <strain evidence="4">SK</strain>
    </source>
</reference>
<feature type="region of interest" description="Disordered" evidence="1">
    <location>
        <begin position="107"/>
        <end position="127"/>
    </location>
</feature>
<protein>
    <recommendedName>
        <fullName evidence="2">eCIS core domain-containing protein</fullName>
    </recommendedName>
</protein>
<dbReference type="Proteomes" id="UP000036958">
    <property type="component" value="Unassembled WGS sequence"/>
</dbReference>
<dbReference type="EMBL" id="LGIA01000018">
    <property type="protein sequence ID" value="KOH46781.1"/>
    <property type="molecule type" value="Genomic_DNA"/>
</dbReference>
<feature type="region of interest" description="Disordered" evidence="1">
    <location>
        <begin position="1"/>
        <end position="39"/>
    </location>
</feature>
<evidence type="ECO:0000256" key="1">
    <source>
        <dbReference type="SAM" id="MobiDB-lite"/>
    </source>
</evidence>
<feature type="compositionally biased region" description="Polar residues" evidence="1">
    <location>
        <begin position="107"/>
        <end position="121"/>
    </location>
</feature>
<dbReference type="OrthoDB" id="292792at2"/>
<keyword evidence="4" id="KW-1185">Reference proteome</keyword>
<comment type="caution">
    <text evidence="3">The sequence shown here is derived from an EMBL/GenBank/DDBJ whole genome shotgun (WGS) entry which is preliminary data.</text>
</comment>
<dbReference type="STRING" id="1409788.NC99_03670"/>
<evidence type="ECO:0000259" key="2">
    <source>
        <dbReference type="Pfam" id="PF13699"/>
    </source>
</evidence>
<feature type="domain" description="eCIS core" evidence="2">
    <location>
        <begin position="40"/>
        <end position="113"/>
    </location>
</feature>
<evidence type="ECO:0000313" key="4">
    <source>
        <dbReference type="Proteomes" id="UP000036958"/>
    </source>
</evidence>
<dbReference type="AlphaFoldDB" id="A0A0L8VE96"/>
<dbReference type="Pfam" id="PF13699">
    <property type="entry name" value="eCIS_core"/>
    <property type="match status" value="1"/>
</dbReference>
<evidence type="ECO:0000313" key="3">
    <source>
        <dbReference type="EMBL" id="KOH46781.1"/>
    </source>
</evidence>
<dbReference type="InterPro" id="IPR025295">
    <property type="entry name" value="eCIS_core_dom"/>
</dbReference>